<dbReference type="PROSITE" id="PS50294">
    <property type="entry name" value="WD_REPEATS_REGION"/>
    <property type="match status" value="1"/>
</dbReference>
<dbReference type="InterPro" id="IPR014001">
    <property type="entry name" value="Helicase_ATP-bd"/>
</dbReference>
<dbReference type="PROSITE" id="PS50082">
    <property type="entry name" value="WD_REPEATS_2"/>
    <property type="match status" value="2"/>
</dbReference>
<dbReference type="Gene3D" id="3.40.50.300">
    <property type="entry name" value="P-loop containing nucleotide triphosphate hydrolases"/>
    <property type="match status" value="1"/>
</dbReference>
<dbReference type="GO" id="GO:0045717">
    <property type="term" value="P:negative regulation of fatty acid biosynthetic process"/>
    <property type="evidence" value="ECO:0007669"/>
    <property type="project" value="TreeGrafter"/>
</dbReference>
<protein>
    <recommendedName>
        <fullName evidence="6">Helicase ATP-binding domain-containing protein</fullName>
    </recommendedName>
</protein>
<dbReference type="SMART" id="SM00320">
    <property type="entry name" value="WD40"/>
    <property type="match status" value="6"/>
</dbReference>
<evidence type="ECO:0000256" key="3">
    <source>
        <dbReference type="ARBA" id="ARBA00022806"/>
    </source>
</evidence>
<dbReference type="Pfam" id="PF00400">
    <property type="entry name" value="WD40"/>
    <property type="match status" value="2"/>
</dbReference>
<dbReference type="SUPFAM" id="SSF52540">
    <property type="entry name" value="P-loop containing nucleoside triphosphate hydrolases"/>
    <property type="match status" value="1"/>
</dbReference>
<keyword evidence="3" id="KW-0347">Helicase</keyword>
<dbReference type="PROSITE" id="PS51192">
    <property type="entry name" value="HELICASE_ATP_BIND_1"/>
    <property type="match status" value="1"/>
</dbReference>
<dbReference type="InterPro" id="IPR027417">
    <property type="entry name" value="P-loop_NTPase"/>
</dbReference>
<dbReference type="InterPro" id="IPR045151">
    <property type="entry name" value="DCAF8"/>
</dbReference>
<evidence type="ECO:0000313" key="8">
    <source>
        <dbReference type="Proteomes" id="UP000245383"/>
    </source>
</evidence>
<feature type="compositionally biased region" description="Low complexity" evidence="5">
    <location>
        <begin position="905"/>
        <end position="928"/>
    </location>
</feature>
<dbReference type="GO" id="GO:0005524">
    <property type="term" value="F:ATP binding"/>
    <property type="evidence" value="ECO:0007669"/>
    <property type="project" value="InterPro"/>
</dbReference>
<dbReference type="InterPro" id="IPR036322">
    <property type="entry name" value="WD40_repeat_dom_sf"/>
</dbReference>
<sequence>MNKAIRLNKLAPPGRAARNLYSNLSSYTSSNPQIVKNFQLSNVLTGHKGCVNTICWSKDGSLLLTGSDDSSVCFWSTSSDYKLLFILKTGHYANIFSIKLIDEGFNTLLITAGIDSYIKVFSLKAIFNLYHSTLASENQYSASNTDKTIKIIGQDCLEFEYMCHTEPVKQICPVPMSRFEFLSISKDGSVREFDSRVKHVCNRPLGENLVFDNNKYCNSNIILDYFPYGIELHSISINNYIPNYFALGGSTELIYMHDRRFIRMPNDDDFVKRHPPIVACFCPHDLGIGDQSVYLDGLNVDTSEINPLYQLRLSTIPTNAHFNTISYNLEYRDLDDSESRDFFSTQPIENNPDSNHSSLLQDLNSVSSEDSLLSSIEQETLPNRNLADSLEPILYVSAVKFSRSNSYELLGSWSGKYVYLFDIRNSGYQNSLITPDKSQLFNKRPENGYEFQDLDTSSKCKRSRTIIYDITNPEFHNSIQNFKSTKEVSHCIDSTCEQINPKCLDENATSKAHLQEYFSNVLSDATMCITGTQIGLAIELLLPVINENRSKSLNDDYDLLNLSQYNLKIKFHHYIDSVLCSNLSICYFYFALQLWDDFFFLIPETSVATSNDFTRIDFSNLKLNFDEYYDFLLLKPDIFKILNAISFHCESSRIDIVKSLSYNSNNLLAYNNSISIHFIIYFVKLFEEYLKLKYLILSETFEDSSSFLEQKSEYGSYLTHLNNFLELINNQIKYFQQIGNATDLFDCSGCNPENSKIEFFNLYSQLIKILINQLSTFPKVYYPFNCYDNCTETEIEVDYELINTIENSDPKFLQSKNELNEINLIQNTYSCDITDEEINMDINQNKESILVKPSFEFNDFLDSQEQRSSSFEQDEIYYSDQSDHCYLPDKSFKLLSPVSLDRKSFSSSSDYQNSYDSVSSIDSKSTNDFKTTSSSIGDNEDVSNLSLYTQRANYFCKPKIYITNSVEKYTGHCNTFTVKDVNFYGPNDEYIVSGSDDGNIFIWDKFTSNIVSIIKSDSEVVNVIESDGHSPILAVGGIDDHVYIFTPEINPIKAYYNRFYTLSGSMQMMWQRFNEIYTLKYIQNSNTAQKTLDYKNDSNIEIECDSNLEIEYDSNTEIYPSTDLSALIKKKPCLSFLDKKGREKKKIAAYKKSINLQSLPAPETIFSELRFPITSGNQISKLYEIASINEINRNKSTSSKKNTILPASILMRLVGKLLGEELKLSSTRIRKDPTVLCIKTMLATANVLNAIALPRYPMLNKLRPYQAECIQESLNALSQGIRRQAVSLPVGSGKTVIFANLLKYIPPWNPLATKVLILSNRTTLIAQIMKQVKYYNPKLEVQIDQGNIEASMHSDVIVASTSTLSNNKSKRIVKYNPLFYKMIIIDEAHHSACDTYSKIIKYFFDDKILSNNPGPVVWGCSATLARYDYKSLSHIFDKVVYEKTFMELISEKW</sequence>
<dbReference type="Proteomes" id="UP000245383">
    <property type="component" value="Unassembled WGS sequence"/>
</dbReference>
<dbReference type="InterPro" id="IPR006935">
    <property type="entry name" value="Helicase/UvrB_N"/>
</dbReference>
<comment type="caution">
    <text evidence="7">The sequence shown here is derived from an EMBL/GenBank/DDBJ whole genome shotgun (WGS) entry which is preliminary data.</text>
</comment>
<dbReference type="SMART" id="SM00487">
    <property type="entry name" value="DEXDc"/>
    <property type="match status" value="1"/>
</dbReference>
<dbReference type="GO" id="GO:0003677">
    <property type="term" value="F:DNA binding"/>
    <property type="evidence" value="ECO:0007669"/>
    <property type="project" value="InterPro"/>
</dbReference>
<proteinExistence type="predicted"/>
<keyword evidence="3" id="KW-0378">Hydrolase</keyword>
<dbReference type="PANTHER" id="PTHR15574:SF40">
    <property type="entry name" value="WD AND TETRATRICOPEPTIDE REPEATS PROTEIN 1"/>
    <property type="match status" value="1"/>
</dbReference>
<dbReference type="EMBL" id="MBFR01000025">
    <property type="protein sequence ID" value="PVU96727.1"/>
    <property type="molecule type" value="Genomic_DNA"/>
</dbReference>
<reference evidence="7 8" key="1">
    <citation type="journal article" date="2018" name="MBio">
        <title>Comparative Genomics Reveals the Core Gene Toolbox for the Fungus-Insect Symbiosis.</title>
        <authorList>
            <person name="Wang Y."/>
            <person name="Stata M."/>
            <person name="Wang W."/>
            <person name="Stajich J.E."/>
            <person name="White M.M."/>
            <person name="Moncalvo J.M."/>
        </authorList>
    </citation>
    <scope>NUCLEOTIDE SEQUENCE [LARGE SCALE GENOMIC DNA]</scope>
    <source>
        <strain evidence="7 8">SWE-8-4</strain>
    </source>
</reference>
<dbReference type="GO" id="GO:0005737">
    <property type="term" value="C:cytoplasm"/>
    <property type="evidence" value="ECO:0007669"/>
    <property type="project" value="TreeGrafter"/>
</dbReference>
<gene>
    <name evidence="7" type="ORF">BB561_000992</name>
</gene>
<feature type="region of interest" description="Disordered" evidence="5">
    <location>
        <begin position="904"/>
        <end position="937"/>
    </location>
</feature>
<dbReference type="GO" id="GO:0004386">
    <property type="term" value="F:helicase activity"/>
    <property type="evidence" value="ECO:0007669"/>
    <property type="project" value="UniProtKB-KW"/>
</dbReference>
<evidence type="ECO:0000256" key="4">
    <source>
        <dbReference type="PROSITE-ProRule" id="PRU00221"/>
    </source>
</evidence>
<organism evidence="7 8">
    <name type="scientific">Smittium simulii</name>
    <dbReference type="NCBI Taxonomy" id="133385"/>
    <lineage>
        <taxon>Eukaryota</taxon>
        <taxon>Fungi</taxon>
        <taxon>Fungi incertae sedis</taxon>
        <taxon>Zoopagomycota</taxon>
        <taxon>Kickxellomycotina</taxon>
        <taxon>Harpellomycetes</taxon>
        <taxon>Harpellales</taxon>
        <taxon>Legeriomycetaceae</taxon>
        <taxon>Smittium</taxon>
    </lineage>
</organism>
<keyword evidence="3" id="KW-0547">Nucleotide-binding</keyword>
<accession>A0A2T9YWL4</accession>
<dbReference type="GO" id="GO:0016787">
    <property type="term" value="F:hydrolase activity"/>
    <property type="evidence" value="ECO:0007669"/>
    <property type="project" value="InterPro"/>
</dbReference>
<feature type="domain" description="Helicase ATP-binding" evidence="6">
    <location>
        <begin position="1275"/>
        <end position="1442"/>
    </location>
</feature>
<keyword evidence="1 4" id="KW-0853">WD repeat</keyword>
<dbReference type="SUPFAM" id="SSF50978">
    <property type="entry name" value="WD40 repeat-like"/>
    <property type="match status" value="1"/>
</dbReference>
<keyword evidence="3" id="KW-0067">ATP-binding</keyword>
<keyword evidence="2" id="KW-0677">Repeat</keyword>
<evidence type="ECO:0000256" key="5">
    <source>
        <dbReference type="SAM" id="MobiDB-lite"/>
    </source>
</evidence>
<evidence type="ECO:0000256" key="2">
    <source>
        <dbReference type="ARBA" id="ARBA00022737"/>
    </source>
</evidence>
<dbReference type="Gene3D" id="2.130.10.10">
    <property type="entry name" value="YVTN repeat-like/Quinoprotein amine dehydrogenase"/>
    <property type="match status" value="2"/>
</dbReference>
<dbReference type="InterPro" id="IPR015943">
    <property type="entry name" value="WD40/YVTN_repeat-like_dom_sf"/>
</dbReference>
<dbReference type="STRING" id="133385.A0A2T9YWL4"/>
<evidence type="ECO:0000256" key="1">
    <source>
        <dbReference type="ARBA" id="ARBA00022574"/>
    </source>
</evidence>
<dbReference type="GO" id="GO:0080008">
    <property type="term" value="C:Cul4-RING E3 ubiquitin ligase complex"/>
    <property type="evidence" value="ECO:0007669"/>
    <property type="project" value="TreeGrafter"/>
</dbReference>
<dbReference type="InterPro" id="IPR001680">
    <property type="entry name" value="WD40_rpt"/>
</dbReference>
<dbReference type="PANTHER" id="PTHR15574">
    <property type="entry name" value="WD REPEAT DOMAIN-CONTAINING FAMILY"/>
    <property type="match status" value="1"/>
</dbReference>
<evidence type="ECO:0000313" key="7">
    <source>
        <dbReference type="EMBL" id="PVU96727.1"/>
    </source>
</evidence>
<keyword evidence="8" id="KW-1185">Reference proteome</keyword>
<dbReference type="Pfam" id="PF04851">
    <property type="entry name" value="ResIII"/>
    <property type="match status" value="1"/>
</dbReference>
<name>A0A2T9YWL4_9FUNG</name>
<feature type="repeat" description="WD" evidence="4">
    <location>
        <begin position="984"/>
        <end position="1004"/>
    </location>
</feature>
<evidence type="ECO:0000259" key="6">
    <source>
        <dbReference type="PROSITE" id="PS51192"/>
    </source>
</evidence>
<dbReference type="OrthoDB" id="4869960at2759"/>
<feature type="repeat" description="WD" evidence="4">
    <location>
        <begin position="44"/>
        <end position="85"/>
    </location>
</feature>